<dbReference type="Gene3D" id="3.30.160.60">
    <property type="entry name" value="Classic Zinc Finger"/>
    <property type="match status" value="2"/>
</dbReference>
<sequence length="932" mass="107801">MAHDAAIERDLREVLENFRQTSGLSHDQLQSFQNASFENIQGALAAIQQRQAQTKRLVYMKRLQPFFASMADYGKVIEVFVRASEMLAFIWITSTFSEAFTSLLETYEYLGEQLPLLSHYQELFSNQKHMRDMLVLIFKDILVFHAEGLKYFTQKVWKQLFQATWKGFNIKMQTLKDNFKRHRQLLEQRASLIEFEQIMCLRRHAEAESQERQRQTCSNRRESVLRWLASANCEAIYESLVSARSSNPKSGDWLLKDHRFQKWFDPLYCSTPLLWLNGLPGAGKSVLASVVVQNARKIPDVSTIFFHCAENDPARNNFVSVARGLLAQLVAQDEALLALVDDEKSTRSGDVILSSAVAAKRLLQVALKRKKTYIILDGLDECTSREQRKEICTWFCDIVDSLPRTQMDEIRCLFISQDDTCGRKDLGMLPTIKITFENNRHDILMFAETWQADIEAHFGRFSAEEVEIAKVVTTRSRGMFIFAKCALKEMSLQPSRDVLLQEWKNEIFPDALDGVYDKIISRILLNGSQSRRKMVQRLLAWVCCAQRPIFWHEIQGMISLDLENERLNEESKRIVGDIKDFCSSLVEIDSVGSLNMMHKTLKQYLCAKAIITPSEVHRELAEISISYLCFPQISQNLPEAQLEKEVLTGTYAFYDYATSQWTAHLLDWLPHSKSAEIIETNECLDNLLDLHFTEPTQVQVVSKTMEGQLTPLKDLDCYNSLAQLIIWNRKRQLGHNSKKNEELSDFPKITALIRSAVERLFEANTTDISRAEIHKYYGQAVFKCPHTHCHYFVRGFQNRADRDEHIERHVRAYICPIDGCPMATIGCVSQKELDKHLRENHNVGDDGDTFPDLSEESQRRSRAKNPSNHQCTLCSKSYTRAHALRSHLRTHSNERPFICTICEKAFARENDRKRHEKLHWSMKEFINEDAFK</sequence>
<feature type="compositionally biased region" description="Acidic residues" evidence="6">
    <location>
        <begin position="845"/>
        <end position="855"/>
    </location>
</feature>
<proteinExistence type="predicted"/>
<dbReference type="Proteomes" id="UP000030651">
    <property type="component" value="Unassembled WGS sequence"/>
</dbReference>
<dbReference type="InterPro" id="IPR056125">
    <property type="entry name" value="DUF7708"/>
</dbReference>
<keyword evidence="2" id="KW-0677">Repeat</keyword>
<evidence type="ECO:0000256" key="6">
    <source>
        <dbReference type="SAM" id="MobiDB-lite"/>
    </source>
</evidence>
<reference evidence="9" key="1">
    <citation type="journal article" date="2015" name="BMC Genomics">
        <title>Genomic and transcriptomic analysis of the endophytic fungus Pestalotiopsis fici reveals its lifestyle and high potential for synthesis of natural products.</title>
        <authorList>
            <person name="Wang X."/>
            <person name="Zhang X."/>
            <person name="Liu L."/>
            <person name="Xiang M."/>
            <person name="Wang W."/>
            <person name="Sun X."/>
            <person name="Che Y."/>
            <person name="Guo L."/>
            <person name="Liu G."/>
            <person name="Guo L."/>
            <person name="Wang C."/>
            <person name="Yin W.B."/>
            <person name="Stadler M."/>
            <person name="Zhang X."/>
            <person name="Liu X."/>
        </authorList>
    </citation>
    <scope>NUCLEOTIDE SEQUENCE [LARGE SCALE GENOMIC DNA]</scope>
    <source>
        <strain evidence="9">W106-1 / CGMCC3.15140</strain>
    </source>
</reference>
<dbReference type="PROSITE" id="PS00028">
    <property type="entry name" value="ZINC_FINGER_C2H2_1"/>
    <property type="match status" value="2"/>
</dbReference>
<dbReference type="GeneID" id="19273679"/>
<dbReference type="InterPro" id="IPR056884">
    <property type="entry name" value="NPHP3-like_N"/>
</dbReference>
<dbReference type="Pfam" id="PF24883">
    <property type="entry name" value="NPHP3_N"/>
    <property type="match status" value="1"/>
</dbReference>
<dbReference type="Gene3D" id="3.40.50.300">
    <property type="entry name" value="P-loop containing nucleotide triphosphate hydrolases"/>
    <property type="match status" value="1"/>
</dbReference>
<dbReference type="InterPro" id="IPR036236">
    <property type="entry name" value="Znf_C2H2_sf"/>
</dbReference>
<dbReference type="AlphaFoldDB" id="W3WY69"/>
<dbReference type="Pfam" id="PF24809">
    <property type="entry name" value="DUF7708"/>
    <property type="match status" value="1"/>
</dbReference>
<keyword evidence="1" id="KW-0479">Metal-binding</keyword>
<dbReference type="KEGG" id="pfy:PFICI_08666"/>
<evidence type="ECO:0000256" key="4">
    <source>
        <dbReference type="ARBA" id="ARBA00022833"/>
    </source>
</evidence>
<dbReference type="OrthoDB" id="21416at2759"/>
<keyword evidence="9" id="KW-1185">Reference proteome</keyword>
<evidence type="ECO:0000256" key="1">
    <source>
        <dbReference type="ARBA" id="ARBA00022723"/>
    </source>
</evidence>
<evidence type="ECO:0000259" key="7">
    <source>
        <dbReference type="PROSITE" id="PS50157"/>
    </source>
</evidence>
<dbReference type="EMBL" id="KI912114">
    <property type="protein sequence ID" value="ETS78813.1"/>
    <property type="molecule type" value="Genomic_DNA"/>
</dbReference>
<dbReference type="SUPFAM" id="SSF52540">
    <property type="entry name" value="P-loop containing nucleoside triphosphate hydrolases"/>
    <property type="match status" value="1"/>
</dbReference>
<dbReference type="InterPro" id="IPR054471">
    <property type="entry name" value="GPIID_WHD"/>
</dbReference>
<evidence type="ECO:0000313" key="9">
    <source>
        <dbReference type="Proteomes" id="UP000030651"/>
    </source>
</evidence>
<keyword evidence="4" id="KW-0862">Zinc</keyword>
<keyword evidence="3 5" id="KW-0863">Zinc-finger</keyword>
<dbReference type="InterPro" id="IPR027417">
    <property type="entry name" value="P-loop_NTPase"/>
</dbReference>
<feature type="domain" description="C2H2-type" evidence="7">
    <location>
        <begin position="897"/>
        <end position="924"/>
    </location>
</feature>
<dbReference type="SMART" id="SM00355">
    <property type="entry name" value="ZnF_C2H2"/>
    <property type="match status" value="4"/>
</dbReference>
<evidence type="ECO:0000256" key="5">
    <source>
        <dbReference type="PROSITE-ProRule" id="PRU00042"/>
    </source>
</evidence>
<dbReference type="SUPFAM" id="SSF57667">
    <property type="entry name" value="beta-beta-alpha zinc fingers"/>
    <property type="match status" value="1"/>
</dbReference>
<dbReference type="OMA" id="HERSFFC"/>
<evidence type="ECO:0000313" key="8">
    <source>
        <dbReference type="EMBL" id="ETS78813.1"/>
    </source>
</evidence>
<dbReference type="InterPro" id="IPR013087">
    <property type="entry name" value="Znf_C2H2_type"/>
</dbReference>
<dbReference type="Pfam" id="PF22939">
    <property type="entry name" value="WHD_GPIID"/>
    <property type="match status" value="1"/>
</dbReference>
<name>W3WY69_PESFW</name>
<dbReference type="eggNOG" id="KOG1721">
    <property type="taxonomic scope" value="Eukaryota"/>
</dbReference>
<accession>W3WY69</accession>
<dbReference type="HOGENOM" id="CLU_002406_3_0_1"/>
<dbReference type="PANTHER" id="PTHR10039">
    <property type="entry name" value="AMELOGENIN"/>
    <property type="match status" value="1"/>
</dbReference>
<protein>
    <recommendedName>
        <fullName evidence="7">C2H2-type domain-containing protein</fullName>
    </recommendedName>
</protein>
<dbReference type="RefSeq" id="XP_007835438.1">
    <property type="nucleotide sequence ID" value="XM_007837247.1"/>
</dbReference>
<gene>
    <name evidence="8" type="ORF">PFICI_08666</name>
</gene>
<evidence type="ECO:0000256" key="2">
    <source>
        <dbReference type="ARBA" id="ARBA00022737"/>
    </source>
</evidence>
<evidence type="ECO:0000256" key="3">
    <source>
        <dbReference type="ARBA" id="ARBA00022771"/>
    </source>
</evidence>
<dbReference type="InParanoid" id="W3WY69"/>
<dbReference type="FunFam" id="3.30.160.60:FF:000446">
    <property type="entry name" value="Zinc finger protein"/>
    <property type="match status" value="1"/>
</dbReference>
<dbReference type="GO" id="GO:0008270">
    <property type="term" value="F:zinc ion binding"/>
    <property type="evidence" value="ECO:0007669"/>
    <property type="project" value="UniProtKB-KW"/>
</dbReference>
<dbReference type="PROSITE" id="PS50157">
    <property type="entry name" value="ZINC_FINGER_C2H2_2"/>
    <property type="match status" value="2"/>
</dbReference>
<feature type="region of interest" description="Disordered" evidence="6">
    <location>
        <begin position="839"/>
        <end position="870"/>
    </location>
</feature>
<feature type="domain" description="C2H2-type" evidence="7">
    <location>
        <begin position="869"/>
        <end position="896"/>
    </location>
</feature>
<organism evidence="8 9">
    <name type="scientific">Pestalotiopsis fici (strain W106-1 / CGMCC3.15140)</name>
    <dbReference type="NCBI Taxonomy" id="1229662"/>
    <lineage>
        <taxon>Eukaryota</taxon>
        <taxon>Fungi</taxon>
        <taxon>Dikarya</taxon>
        <taxon>Ascomycota</taxon>
        <taxon>Pezizomycotina</taxon>
        <taxon>Sordariomycetes</taxon>
        <taxon>Xylariomycetidae</taxon>
        <taxon>Amphisphaeriales</taxon>
        <taxon>Sporocadaceae</taxon>
        <taxon>Pestalotiopsis</taxon>
    </lineage>
</organism>
<dbReference type="PANTHER" id="PTHR10039:SF14">
    <property type="entry name" value="NACHT DOMAIN-CONTAINING PROTEIN"/>
    <property type="match status" value="1"/>
</dbReference>